<dbReference type="AlphaFoldDB" id="A0AAC9RKI7"/>
<reference evidence="1 3" key="1">
    <citation type="submission" date="2016-10" db="EMBL/GenBank/DDBJ databases">
        <title>Complete Genome Sequence of Acetogen Clostridium formicoaceticum ATCC 27076.</title>
        <authorList>
            <person name="Bao T."/>
            <person name="Cheng C."/>
            <person name="Zhao J."/>
            <person name="Yang S.-T."/>
            <person name="Wang J."/>
            <person name="Wang M."/>
        </authorList>
    </citation>
    <scope>NUCLEOTIDE SEQUENCE [LARGE SCALE GENOMIC DNA]</scope>
    <source>
        <strain evidence="1 3">ATCC 27076</strain>
    </source>
</reference>
<dbReference type="KEGG" id="cfm:BJL90_15990"/>
<protein>
    <submittedName>
        <fullName evidence="2">Uncharacterized protein</fullName>
    </submittedName>
</protein>
<dbReference type="RefSeq" id="WP_070970243.1">
    <property type="nucleotide sequence ID" value="NZ_CP017603.1"/>
</dbReference>
<organism evidence="2 4">
    <name type="scientific">Clostridium formicaceticum</name>
    <dbReference type="NCBI Taxonomy" id="1497"/>
    <lineage>
        <taxon>Bacteria</taxon>
        <taxon>Bacillati</taxon>
        <taxon>Bacillota</taxon>
        <taxon>Clostridia</taxon>
        <taxon>Eubacteriales</taxon>
        <taxon>Clostridiaceae</taxon>
        <taxon>Clostridium</taxon>
    </lineage>
</organism>
<reference evidence="2 4" key="2">
    <citation type="submission" date="2017-03" db="EMBL/GenBank/DDBJ databases">
        <title>Complete sequence of Clostridium formicaceticum DSM 92.</title>
        <authorList>
            <person name="Poehlein A."/>
            <person name="Karl M."/>
            <person name="Bengelsdorf F.R."/>
            <person name="Duerre P."/>
            <person name="Daniel R."/>
        </authorList>
    </citation>
    <scope>NUCLEOTIDE SEQUENCE [LARGE SCALE GENOMIC DNA]</scope>
    <source>
        <strain evidence="2 4">DSM 92</strain>
    </source>
</reference>
<proteinExistence type="predicted"/>
<evidence type="ECO:0000313" key="1">
    <source>
        <dbReference type="EMBL" id="AOY77217.1"/>
    </source>
</evidence>
<dbReference type="EMBL" id="CP020559">
    <property type="protein sequence ID" value="ARE87746.1"/>
    <property type="molecule type" value="Genomic_DNA"/>
</dbReference>
<evidence type="ECO:0000313" key="3">
    <source>
        <dbReference type="Proteomes" id="UP000177894"/>
    </source>
</evidence>
<dbReference type="Proteomes" id="UP000177894">
    <property type="component" value="Chromosome"/>
</dbReference>
<name>A0AAC9RKI7_9CLOT</name>
<gene>
    <name evidence="1" type="ORF">BJL90_15990</name>
    <name evidence="2" type="ORF">CLFO_21460</name>
</gene>
<keyword evidence="3" id="KW-1185">Reference proteome</keyword>
<accession>A0AAC9RKI7</accession>
<dbReference type="Proteomes" id="UP000192478">
    <property type="component" value="Chromosome"/>
</dbReference>
<dbReference type="EMBL" id="CP017603">
    <property type="protein sequence ID" value="AOY77217.1"/>
    <property type="molecule type" value="Genomic_DNA"/>
</dbReference>
<evidence type="ECO:0000313" key="4">
    <source>
        <dbReference type="Proteomes" id="UP000192478"/>
    </source>
</evidence>
<sequence>MDRYWKNASGCYDPTLAKVIEKENSIEKADKKARKKQVHDTIQEIKNILKDRDLELIGRIELKDIRTNKKYK</sequence>
<evidence type="ECO:0000313" key="2">
    <source>
        <dbReference type="EMBL" id="ARE87746.1"/>
    </source>
</evidence>